<evidence type="ECO:0000313" key="2">
    <source>
        <dbReference type="EMBL" id="OWY90606.1"/>
    </source>
</evidence>
<comment type="caution">
    <text evidence="2">The sequence shown here is derived from an EMBL/GenBank/DDBJ whole genome shotgun (WGS) entry which is preliminary data.</text>
</comment>
<keyword evidence="3" id="KW-1185">Reference proteome</keyword>
<protein>
    <submittedName>
        <fullName evidence="2">Reverse transcriptase</fullName>
    </submittedName>
</protein>
<sequence>MWLTPTQNACSGDLEPRPALHGSDVQALPGMLERRQRATLDYHPQAKSQQERAVQTVIHSAKAYVQTVDQSDWDELAKTACGR</sequence>
<gene>
    <name evidence="2" type="ORF">PHMEG_00041189</name>
</gene>
<keyword evidence="2" id="KW-0695">RNA-directed DNA polymerase</keyword>
<reference evidence="3" key="1">
    <citation type="submission" date="2017-03" db="EMBL/GenBank/DDBJ databases">
        <title>Phytopthora megakarya and P. palmivora, two closely related causual agents of cacao black pod achieved similar genome size and gene model numbers by different mechanisms.</title>
        <authorList>
            <person name="Ali S."/>
            <person name="Shao J."/>
            <person name="Larry D.J."/>
            <person name="Kronmiller B."/>
            <person name="Shen D."/>
            <person name="Strem M.D."/>
            <person name="Melnick R.L."/>
            <person name="Guiltinan M.J."/>
            <person name="Tyler B.M."/>
            <person name="Meinhardt L.W."/>
            <person name="Bailey B.A."/>
        </authorList>
    </citation>
    <scope>NUCLEOTIDE SEQUENCE [LARGE SCALE GENOMIC DNA]</scope>
    <source>
        <strain evidence="3">zdho120</strain>
    </source>
</reference>
<feature type="region of interest" description="Disordered" evidence="1">
    <location>
        <begin position="1"/>
        <end position="21"/>
    </location>
</feature>
<dbReference type="GO" id="GO:0003676">
    <property type="term" value="F:nucleic acid binding"/>
    <property type="evidence" value="ECO:0007669"/>
    <property type="project" value="InterPro"/>
</dbReference>
<feature type="compositionally biased region" description="Polar residues" evidence="1">
    <location>
        <begin position="1"/>
        <end position="10"/>
    </location>
</feature>
<name>A0A225UDC3_9STRA</name>
<dbReference type="InterPro" id="IPR036397">
    <property type="entry name" value="RNaseH_sf"/>
</dbReference>
<dbReference type="Gene3D" id="3.30.420.10">
    <property type="entry name" value="Ribonuclease H-like superfamily/Ribonuclease H"/>
    <property type="match status" value="1"/>
</dbReference>
<evidence type="ECO:0000256" key="1">
    <source>
        <dbReference type="SAM" id="MobiDB-lite"/>
    </source>
</evidence>
<dbReference type="Proteomes" id="UP000198211">
    <property type="component" value="Unassembled WGS sequence"/>
</dbReference>
<proteinExistence type="predicted"/>
<dbReference type="OrthoDB" id="441971at2759"/>
<evidence type="ECO:0000313" key="3">
    <source>
        <dbReference type="Proteomes" id="UP000198211"/>
    </source>
</evidence>
<dbReference type="GO" id="GO:0003964">
    <property type="term" value="F:RNA-directed DNA polymerase activity"/>
    <property type="evidence" value="ECO:0007669"/>
    <property type="project" value="UniProtKB-KW"/>
</dbReference>
<organism evidence="2 3">
    <name type="scientific">Phytophthora megakarya</name>
    <dbReference type="NCBI Taxonomy" id="4795"/>
    <lineage>
        <taxon>Eukaryota</taxon>
        <taxon>Sar</taxon>
        <taxon>Stramenopiles</taxon>
        <taxon>Oomycota</taxon>
        <taxon>Peronosporomycetes</taxon>
        <taxon>Peronosporales</taxon>
        <taxon>Peronosporaceae</taxon>
        <taxon>Phytophthora</taxon>
    </lineage>
</organism>
<keyword evidence="2" id="KW-0548">Nucleotidyltransferase</keyword>
<keyword evidence="2" id="KW-0808">Transferase</keyword>
<dbReference type="EMBL" id="NBNE01022458">
    <property type="protein sequence ID" value="OWY90606.1"/>
    <property type="molecule type" value="Genomic_DNA"/>
</dbReference>
<accession>A0A225UDC3</accession>
<dbReference type="AlphaFoldDB" id="A0A225UDC3"/>